<keyword evidence="2" id="KW-0067">ATP-binding</keyword>
<dbReference type="Gramene" id="TVU44346">
    <property type="protein sequence ID" value="TVU44346"/>
    <property type="gene ID" value="EJB05_03782"/>
</dbReference>
<evidence type="ECO:0008006" key="5">
    <source>
        <dbReference type="Google" id="ProtNLM"/>
    </source>
</evidence>
<protein>
    <recommendedName>
        <fullName evidence="5">Protein kinase domain-containing protein</fullName>
    </recommendedName>
</protein>
<dbReference type="PANTHER" id="PTHR27001">
    <property type="entry name" value="OS01G0253100 PROTEIN"/>
    <property type="match status" value="1"/>
</dbReference>
<comment type="caution">
    <text evidence="3">The sequence shown here is derived from an EMBL/GenBank/DDBJ whole genome shotgun (WGS) entry which is preliminary data.</text>
</comment>
<dbReference type="GO" id="GO:0005886">
    <property type="term" value="C:plasma membrane"/>
    <property type="evidence" value="ECO:0007669"/>
    <property type="project" value="TreeGrafter"/>
</dbReference>
<reference evidence="3 4" key="1">
    <citation type="journal article" date="2019" name="Sci. Rep.">
        <title>A high-quality genome of Eragrostis curvula grass provides insights into Poaceae evolution and supports new strategies to enhance forage quality.</title>
        <authorList>
            <person name="Carballo J."/>
            <person name="Santos B.A.C.M."/>
            <person name="Zappacosta D."/>
            <person name="Garbus I."/>
            <person name="Selva J.P."/>
            <person name="Gallo C.A."/>
            <person name="Diaz A."/>
            <person name="Albertini E."/>
            <person name="Caccamo M."/>
            <person name="Echenique V."/>
        </authorList>
    </citation>
    <scope>NUCLEOTIDE SEQUENCE [LARGE SCALE GENOMIC DNA]</scope>
    <source>
        <strain evidence="4">cv. Victoria</strain>
        <tissue evidence="3">Leaf</tissue>
    </source>
</reference>
<dbReference type="Proteomes" id="UP000324897">
    <property type="component" value="Chromosome 5"/>
</dbReference>
<dbReference type="PANTHER" id="PTHR27001:SF935">
    <property type="entry name" value="RECEPTOR PROTEIN KINASE TMK1"/>
    <property type="match status" value="1"/>
</dbReference>
<organism evidence="3 4">
    <name type="scientific">Eragrostis curvula</name>
    <name type="common">weeping love grass</name>
    <dbReference type="NCBI Taxonomy" id="38414"/>
    <lineage>
        <taxon>Eukaryota</taxon>
        <taxon>Viridiplantae</taxon>
        <taxon>Streptophyta</taxon>
        <taxon>Embryophyta</taxon>
        <taxon>Tracheophyta</taxon>
        <taxon>Spermatophyta</taxon>
        <taxon>Magnoliopsida</taxon>
        <taxon>Liliopsida</taxon>
        <taxon>Poales</taxon>
        <taxon>Poaceae</taxon>
        <taxon>PACMAD clade</taxon>
        <taxon>Chloridoideae</taxon>
        <taxon>Eragrostideae</taxon>
        <taxon>Eragrostidinae</taxon>
        <taxon>Eragrostis</taxon>
    </lineage>
</organism>
<feature type="non-terminal residue" evidence="3">
    <location>
        <position position="1"/>
    </location>
</feature>
<accession>A0A5J9W8M5</accession>
<keyword evidence="4" id="KW-1185">Reference proteome</keyword>
<dbReference type="EMBL" id="RWGY01000004">
    <property type="protein sequence ID" value="TVU44346.1"/>
    <property type="molecule type" value="Genomic_DNA"/>
</dbReference>
<evidence type="ECO:0000313" key="3">
    <source>
        <dbReference type="EMBL" id="TVU44346.1"/>
    </source>
</evidence>
<name>A0A5J9W8M5_9POAL</name>
<keyword evidence="1" id="KW-0547">Nucleotide-binding</keyword>
<evidence type="ECO:0000256" key="2">
    <source>
        <dbReference type="ARBA" id="ARBA00022840"/>
    </source>
</evidence>
<gene>
    <name evidence="3" type="ORF">EJB05_03782</name>
</gene>
<proteinExistence type="predicted"/>
<dbReference type="AlphaFoldDB" id="A0A5J9W8M5"/>
<sequence length="167" mass="18074">MDEGAAVALTSTLDGAAPCTGLKREEAAAALLEEGAAAVLIHQACRAQPIIHGAIRSSGVLLTDALTAKVAGFGLAAMPYVQALQKRRGGEAVVAMDPRMRRSPASVATAERMMALAEQCVAPARKDRPSMRRCSELLWAIRRDYHRREQPRADAIAEERDDEWVIR</sequence>
<dbReference type="InterPro" id="IPR011009">
    <property type="entry name" value="Kinase-like_dom_sf"/>
</dbReference>
<dbReference type="Gene3D" id="1.10.510.10">
    <property type="entry name" value="Transferase(Phosphotransferase) domain 1"/>
    <property type="match status" value="1"/>
</dbReference>
<evidence type="ECO:0000313" key="4">
    <source>
        <dbReference type="Proteomes" id="UP000324897"/>
    </source>
</evidence>
<dbReference type="OrthoDB" id="4062651at2759"/>
<dbReference type="SUPFAM" id="SSF56112">
    <property type="entry name" value="Protein kinase-like (PK-like)"/>
    <property type="match status" value="1"/>
</dbReference>
<dbReference type="GO" id="GO:0005524">
    <property type="term" value="F:ATP binding"/>
    <property type="evidence" value="ECO:0007669"/>
    <property type="project" value="UniProtKB-KW"/>
</dbReference>
<evidence type="ECO:0000256" key="1">
    <source>
        <dbReference type="ARBA" id="ARBA00022741"/>
    </source>
</evidence>